<dbReference type="AlphaFoldDB" id="A0A7D9J5W4"/>
<organism evidence="1 2">
    <name type="scientific">Paramuricea clavata</name>
    <name type="common">Red gorgonian</name>
    <name type="synonym">Violescent sea-whip</name>
    <dbReference type="NCBI Taxonomy" id="317549"/>
    <lineage>
        <taxon>Eukaryota</taxon>
        <taxon>Metazoa</taxon>
        <taxon>Cnidaria</taxon>
        <taxon>Anthozoa</taxon>
        <taxon>Octocorallia</taxon>
        <taxon>Malacalcyonacea</taxon>
        <taxon>Plexauridae</taxon>
        <taxon>Paramuricea</taxon>
    </lineage>
</organism>
<keyword evidence="2" id="KW-1185">Reference proteome</keyword>
<name>A0A7D9J5W4_PARCT</name>
<dbReference type="EMBL" id="CACRXK020012053">
    <property type="protein sequence ID" value="CAB4022596.1"/>
    <property type="molecule type" value="Genomic_DNA"/>
</dbReference>
<dbReference type="Proteomes" id="UP001152795">
    <property type="component" value="Unassembled WGS sequence"/>
</dbReference>
<sequence length="142" mass="16456">MAGASPPKRGRPKKDEAVVRIRLTKHIYLDEGLRIQTPSSVHHSHVPCSSTPAYKYSWRVYFSYFDLYMKSKVWRLWASVQWRTCHSPVILNLENILATLPVPRQVLPAQNQIPIQVRTVPILMKVSQKQQNLEFSSNDEDD</sequence>
<gene>
    <name evidence="1" type="ORF">PACLA_8A042914</name>
</gene>
<comment type="caution">
    <text evidence="1">The sequence shown here is derived from an EMBL/GenBank/DDBJ whole genome shotgun (WGS) entry which is preliminary data.</text>
</comment>
<evidence type="ECO:0000313" key="2">
    <source>
        <dbReference type="Proteomes" id="UP001152795"/>
    </source>
</evidence>
<protein>
    <submittedName>
        <fullName evidence="1">Uncharacterized protein</fullName>
    </submittedName>
</protein>
<reference evidence="1" key="1">
    <citation type="submission" date="2020-04" db="EMBL/GenBank/DDBJ databases">
        <authorList>
            <person name="Alioto T."/>
            <person name="Alioto T."/>
            <person name="Gomez Garrido J."/>
        </authorList>
    </citation>
    <scope>NUCLEOTIDE SEQUENCE</scope>
    <source>
        <strain evidence="1">A484AB</strain>
    </source>
</reference>
<evidence type="ECO:0000313" key="1">
    <source>
        <dbReference type="EMBL" id="CAB4022596.1"/>
    </source>
</evidence>
<proteinExistence type="predicted"/>
<accession>A0A7D9J5W4</accession>